<keyword evidence="2" id="KW-1185">Reference proteome</keyword>
<organism evidence="1 2">
    <name type="scientific">Daphnia magna</name>
    <dbReference type="NCBI Taxonomy" id="35525"/>
    <lineage>
        <taxon>Eukaryota</taxon>
        <taxon>Metazoa</taxon>
        <taxon>Ecdysozoa</taxon>
        <taxon>Arthropoda</taxon>
        <taxon>Crustacea</taxon>
        <taxon>Branchiopoda</taxon>
        <taxon>Diplostraca</taxon>
        <taxon>Cladocera</taxon>
        <taxon>Anomopoda</taxon>
        <taxon>Daphniidae</taxon>
        <taxon>Daphnia</taxon>
    </lineage>
</organism>
<gene>
    <name evidence="1" type="ORF">OUZ56_028736</name>
</gene>
<comment type="caution">
    <text evidence="1">The sequence shown here is derived from an EMBL/GenBank/DDBJ whole genome shotgun (WGS) entry which is preliminary data.</text>
</comment>
<accession>A0ABR0B4R6</accession>
<evidence type="ECO:0000313" key="2">
    <source>
        <dbReference type="Proteomes" id="UP001234178"/>
    </source>
</evidence>
<dbReference type="Proteomes" id="UP001234178">
    <property type="component" value="Unassembled WGS sequence"/>
</dbReference>
<evidence type="ECO:0000313" key="1">
    <source>
        <dbReference type="EMBL" id="KAK4036694.1"/>
    </source>
</evidence>
<protein>
    <submittedName>
        <fullName evidence="1">Uncharacterized protein</fullName>
    </submittedName>
</protein>
<reference evidence="1 2" key="1">
    <citation type="journal article" date="2023" name="Nucleic Acids Res.">
        <title>The hologenome of Daphnia magna reveals possible DNA methylation and microbiome-mediated evolution of the host genome.</title>
        <authorList>
            <person name="Chaturvedi A."/>
            <person name="Li X."/>
            <person name="Dhandapani V."/>
            <person name="Marshall H."/>
            <person name="Kissane S."/>
            <person name="Cuenca-Cambronero M."/>
            <person name="Asole G."/>
            <person name="Calvet F."/>
            <person name="Ruiz-Romero M."/>
            <person name="Marangio P."/>
            <person name="Guigo R."/>
            <person name="Rago D."/>
            <person name="Mirbahai L."/>
            <person name="Eastwood N."/>
            <person name="Colbourne J.K."/>
            <person name="Zhou J."/>
            <person name="Mallon E."/>
            <person name="Orsini L."/>
        </authorList>
    </citation>
    <scope>NUCLEOTIDE SEQUENCE [LARGE SCALE GENOMIC DNA]</scope>
    <source>
        <strain evidence="1">LRV0_1</strain>
    </source>
</reference>
<dbReference type="EMBL" id="JAOYFB010000040">
    <property type="protein sequence ID" value="KAK4036694.1"/>
    <property type="molecule type" value="Genomic_DNA"/>
</dbReference>
<proteinExistence type="predicted"/>
<name>A0ABR0B4R6_9CRUS</name>
<sequence length="178" mass="20127">MNTPKLGTGGLLWKQCPRLNDDMAIEVDKNLSLCLAGQCAGALKGGVRVCAVVSRRRNREARMRMRSLIYEFLFLYRQNVKGERNASQNMENVLKKTNKTIDAGQIHESSENAGEGVNIKCMEEVGERDKIKHLAKTLFFIVNGFLFTRDGANKFEMLKIQLGLRETVSKGRDRHPLN</sequence>